<dbReference type="EC" id="6.1.1.22" evidence="2"/>
<evidence type="ECO:0000259" key="8">
    <source>
        <dbReference type="PROSITE" id="PS50862"/>
    </source>
</evidence>
<evidence type="ECO:0000256" key="4">
    <source>
        <dbReference type="ARBA" id="ARBA00022741"/>
    </source>
</evidence>
<organism evidence="9 10">
    <name type="scientific">Artemia franciscana</name>
    <name type="common">Brine shrimp</name>
    <name type="synonym">Artemia sanfranciscana</name>
    <dbReference type="NCBI Taxonomy" id="6661"/>
    <lineage>
        <taxon>Eukaryota</taxon>
        <taxon>Metazoa</taxon>
        <taxon>Ecdysozoa</taxon>
        <taxon>Arthropoda</taxon>
        <taxon>Crustacea</taxon>
        <taxon>Branchiopoda</taxon>
        <taxon>Anostraca</taxon>
        <taxon>Artemiidae</taxon>
        <taxon>Artemia</taxon>
    </lineage>
</organism>
<keyword evidence="7" id="KW-0030">Aminoacyl-tRNA synthetase</keyword>
<reference evidence="9" key="1">
    <citation type="submission" date="2023-07" db="EMBL/GenBank/DDBJ databases">
        <title>Chromosome-level genome assembly of Artemia franciscana.</title>
        <authorList>
            <person name="Jo E."/>
        </authorList>
    </citation>
    <scope>NUCLEOTIDE SEQUENCE</scope>
    <source>
        <tissue evidence="9">Whole body</tissue>
    </source>
</reference>
<dbReference type="SUPFAM" id="SSF55681">
    <property type="entry name" value="Class II aaRS and biotin synthetases"/>
    <property type="match status" value="1"/>
</dbReference>
<dbReference type="PANTHER" id="PTHR22594">
    <property type="entry name" value="ASPARTYL/LYSYL-TRNA SYNTHETASE"/>
    <property type="match status" value="1"/>
</dbReference>
<dbReference type="GO" id="GO:0005524">
    <property type="term" value="F:ATP binding"/>
    <property type="evidence" value="ECO:0007669"/>
    <property type="project" value="UniProtKB-KW"/>
</dbReference>
<dbReference type="Proteomes" id="UP001187531">
    <property type="component" value="Unassembled WGS sequence"/>
</dbReference>
<evidence type="ECO:0000313" key="10">
    <source>
        <dbReference type="Proteomes" id="UP001187531"/>
    </source>
</evidence>
<evidence type="ECO:0000256" key="1">
    <source>
        <dbReference type="ARBA" id="ARBA00008226"/>
    </source>
</evidence>
<dbReference type="InterPro" id="IPR012340">
    <property type="entry name" value="NA-bd_OB-fold"/>
</dbReference>
<keyword evidence="10" id="KW-1185">Reference proteome</keyword>
<dbReference type="AlphaFoldDB" id="A0AA88HSJ7"/>
<comment type="similarity">
    <text evidence="1">Belongs to the class-II aminoacyl-tRNA synthetase family.</text>
</comment>
<dbReference type="GO" id="GO:0004816">
    <property type="term" value="F:asparagine-tRNA ligase activity"/>
    <property type="evidence" value="ECO:0007669"/>
    <property type="project" value="UniProtKB-EC"/>
</dbReference>
<dbReference type="InterPro" id="IPR006195">
    <property type="entry name" value="aa-tRNA-synth_II"/>
</dbReference>
<keyword evidence="5" id="KW-0067">ATP-binding</keyword>
<dbReference type="InterPro" id="IPR045864">
    <property type="entry name" value="aa-tRNA-synth_II/BPL/LPL"/>
</dbReference>
<evidence type="ECO:0000256" key="7">
    <source>
        <dbReference type="ARBA" id="ARBA00023146"/>
    </source>
</evidence>
<evidence type="ECO:0000256" key="2">
    <source>
        <dbReference type="ARBA" id="ARBA00012816"/>
    </source>
</evidence>
<keyword evidence="3" id="KW-0436">Ligase</keyword>
<dbReference type="NCBIfam" id="TIGR00457">
    <property type="entry name" value="asnS"/>
    <property type="match status" value="1"/>
</dbReference>
<dbReference type="NCBIfam" id="NF003037">
    <property type="entry name" value="PRK03932.1"/>
    <property type="match status" value="1"/>
</dbReference>
<dbReference type="EMBL" id="JAVRJZ010000012">
    <property type="protein sequence ID" value="KAK2715564.1"/>
    <property type="molecule type" value="Genomic_DNA"/>
</dbReference>
<evidence type="ECO:0000256" key="3">
    <source>
        <dbReference type="ARBA" id="ARBA00022598"/>
    </source>
</evidence>
<dbReference type="PANTHER" id="PTHR22594:SF34">
    <property type="entry name" value="ASPARAGINE--TRNA LIGASE, MITOCHONDRIAL-RELATED"/>
    <property type="match status" value="1"/>
</dbReference>
<proteinExistence type="inferred from homology"/>
<dbReference type="Pfam" id="PF00152">
    <property type="entry name" value="tRNA-synt_2"/>
    <property type="match status" value="1"/>
</dbReference>
<name>A0AA88HSJ7_ARTSF</name>
<dbReference type="SUPFAM" id="SSF50249">
    <property type="entry name" value="Nucleic acid-binding proteins"/>
    <property type="match status" value="1"/>
</dbReference>
<dbReference type="CDD" id="cd04318">
    <property type="entry name" value="EcAsnRS_like_N"/>
    <property type="match status" value="1"/>
</dbReference>
<evidence type="ECO:0000256" key="5">
    <source>
        <dbReference type="ARBA" id="ARBA00022840"/>
    </source>
</evidence>
<dbReference type="InterPro" id="IPR002312">
    <property type="entry name" value="Asp/Asn-tRNA-synth_IIb"/>
</dbReference>
<dbReference type="PRINTS" id="PR01042">
    <property type="entry name" value="TRNASYNTHASP"/>
</dbReference>
<sequence>MVTILSSASMMAKYLLRHQRCNVSTYSVTDLFKWKDSSALIGKFLTVNGWITSVRNQKEFTFLHLTDGISPRLLQVVIPKTLDLPVGECFSFTAVVIKGQVVESPKKGQTFELMAESLQVLSKGTNDVAFPFTSKDNHPPDYVRKYLHLRSKTARFSNTLRLRSLLTSSIHDYFHKNNFVQIHTPVLTSNDCEGGGEIFSIKPDSQKLCQMMAKEGKSEEEAYFDKKVFLTVSGQLHLEAVCSGIEKVYNFNPAFRAENSRGRRHLSEFWMVEAEMAFVFEISELLSVMENLVRYCAEYILSHENGEIAVLEKTTKGVKEHLRAILDRPFERITYSDAVKILLENTSRFQTKPVDGDDFGKEHELFITSHLGNKPTFVTDWPRHLKPFYVRFDEEKQTASAIDLLVPDVGELCGGSLREFNYDNLRSRLEAIRILNQLEWYLELRKFGGTPTGGFGLGFERLMSYLFKINHIRDAIPFPRSPHNCQL</sequence>
<dbReference type="GO" id="GO:0006421">
    <property type="term" value="P:asparaginyl-tRNA aminoacylation"/>
    <property type="evidence" value="ECO:0007669"/>
    <property type="project" value="InterPro"/>
</dbReference>
<keyword evidence="4" id="KW-0547">Nucleotide-binding</keyword>
<keyword evidence="6" id="KW-0648">Protein biosynthesis</keyword>
<feature type="domain" description="Aminoacyl-transfer RNA synthetases class-II family profile" evidence="8">
    <location>
        <begin position="160"/>
        <end position="477"/>
    </location>
</feature>
<evidence type="ECO:0000256" key="6">
    <source>
        <dbReference type="ARBA" id="ARBA00022917"/>
    </source>
</evidence>
<dbReference type="GO" id="GO:0005739">
    <property type="term" value="C:mitochondrion"/>
    <property type="evidence" value="ECO:0007669"/>
    <property type="project" value="TreeGrafter"/>
</dbReference>
<comment type="caution">
    <text evidence="9">The sequence shown here is derived from an EMBL/GenBank/DDBJ whole genome shotgun (WGS) entry which is preliminary data.</text>
</comment>
<gene>
    <name evidence="9" type="ORF">QYM36_010222</name>
</gene>
<accession>A0AA88HSJ7</accession>
<evidence type="ECO:0000313" key="9">
    <source>
        <dbReference type="EMBL" id="KAK2715564.1"/>
    </source>
</evidence>
<protein>
    <recommendedName>
        <fullName evidence="2">asparagine--tRNA ligase</fullName>
        <ecNumber evidence="2">6.1.1.22</ecNumber>
    </recommendedName>
</protein>
<dbReference type="PROSITE" id="PS50862">
    <property type="entry name" value="AA_TRNA_LIGASE_II"/>
    <property type="match status" value="1"/>
</dbReference>
<dbReference type="InterPro" id="IPR004364">
    <property type="entry name" value="Aa-tRNA-synt_II"/>
</dbReference>
<dbReference type="InterPro" id="IPR004522">
    <property type="entry name" value="Asn-tRNA-ligase"/>
</dbReference>
<dbReference type="Gene3D" id="2.40.50.140">
    <property type="entry name" value="Nucleic acid-binding proteins"/>
    <property type="match status" value="1"/>
</dbReference>
<dbReference type="Gene3D" id="3.30.930.10">
    <property type="entry name" value="Bira Bifunctional Protein, Domain 2"/>
    <property type="match status" value="1"/>
</dbReference>